<accession>A0AAE9JQR7</accession>
<dbReference type="GO" id="GO:0003779">
    <property type="term" value="F:actin binding"/>
    <property type="evidence" value="ECO:0007669"/>
    <property type="project" value="UniProtKB-KW"/>
</dbReference>
<evidence type="ECO:0000256" key="5">
    <source>
        <dbReference type="ARBA" id="ARBA00023203"/>
    </source>
</evidence>
<keyword evidence="6" id="KW-0206">Cytoskeleton</keyword>
<evidence type="ECO:0000313" key="9">
    <source>
        <dbReference type="Proteomes" id="UP000829354"/>
    </source>
</evidence>
<sequence length="144" mass="15936">MAGWDDYINILLQKSSAIKRAAIIGTDGSIWARTNDGGAFRATDAELKKFAALFANINSVPGTGADLEGVHYIVPRVEEKLIFGKKEQTGFFAAKTNQAIVIAMYEGDNAQSAARWILDYIQGRHWYKLPPPSQLRFISYSPVL</sequence>
<organism evidence="8 9">
    <name type="scientific">Caenorhabditis briggsae</name>
    <dbReference type="NCBI Taxonomy" id="6238"/>
    <lineage>
        <taxon>Eukaryota</taxon>
        <taxon>Metazoa</taxon>
        <taxon>Ecdysozoa</taxon>
        <taxon>Nematoda</taxon>
        <taxon>Chromadorea</taxon>
        <taxon>Rhabditida</taxon>
        <taxon>Rhabditina</taxon>
        <taxon>Rhabditomorpha</taxon>
        <taxon>Rhabditoidea</taxon>
        <taxon>Rhabditidae</taxon>
        <taxon>Peloderinae</taxon>
        <taxon>Caenorhabditis</taxon>
    </lineage>
</organism>
<keyword evidence="4" id="KW-0963">Cytoplasm</keyword>
<dbReference type="AlphaFoldDB" id="A0AAE9JQR7"/>
<evidence type="ECO:0000256" key="6">
    <source>
        <dbReference type="ARBA" id="ARBA00023212"/>
    </source>
</evidence>
<name>A0AAE9JQR7_CAEBR</name>
<protein>
    <recommendedName>
        <fullName evidence="7">Profilin</fullName>
    </recommendedName>
</protein>
<evidence type="ECO:0000256" key="4">
    <source>
        <dbReference type="ARBA" id="ARBA00022490"/>
    </source>
</evidence>
<gene>
    <name evidence="8" type="ORF">L5515_017853</name>
</gene>
<dbReference type="SUPFAM" id="SSF55770">
    <property type="entry name" value="Profilin (actin-binding protein)"/>
    <property type="match status" value="1"/>
</dbReference>
<proteinExistence type="inferred from homology"/>
<dbReference type="GO" id="GO:0005856">
    <property type="term" value="C:cytoskeleton"/>
    <property type="evidence" value="ECO:0007669"/>
    <property type="project" value="UniProtKB-SubCell"/>
</dbReference>
<comment type="subunit">
    <text evidence="3">Occurs in many kinds of cells as a complex with monomeric actin in a 1:1 ratio.</text>
</comment>
<evidence type="ECO:0000313" key="8">
    <source>
        <dbReference type="EMBL" id="UMM41708.1"/>
    </source>
</evidence>
<evidence type="ECO:0000256" key="3">
    <source>
        <dbReference type="ARBA" id="ARBA00011583"/>
    </source>
</evidence>
<dbReference type="FunFam" id="3.30.450.30:FF:000020">
    <property type="entry name" value="Profilin"/>
    <property type="match status" value="1"/>
</dbReference>
<comment type="similarity">
    <text evidence="2 7">Belongs to the profilin family.</text>
</comment>
<dbReference type="InterPro" id="IPR036140">
    <property type="entry name" value="PFN_sf"/>
</dbReference>
<dbReference type="InterPro" id="IPR048278">
    <property type="entry name" value="PFN"/>
</dbReference>
<keyword evidence="9" id="KW-1185">Reference proteome</keyword>
<evidence type="ECO:0000256" key="1">
    <source>
        <dbReference type="ARBA" id="ARBA00004245"/>
    </source>
</evidence>
<dbReference type="PANTHER" id="PTHR11604">
    <property type="entry name" value="PROFILIN"/>
    <property type="match status" value="1"/>
</dbReference>
<keyword evidence="5 7" id="KW-0009">Actin-binding</keyword>
<dbReference type="Pfam" id="PF00235">
    <property type="entry name" value="Profilin"/>
    <property type="match status" value="1"/>
</dbReference>
<dbReference type="PANTHER" id="PTHR11604:SF1">
    <property type="entry name" value="PROFILIN-2"/>
    <property type="match status" value="1"/>
</dbReference>
<dbReference type="EMBL" id="CP092625">
    <property type="protein sequence ID" value="UMM41708.1"/>
    <property type="molecule type" value="Genomic_DNA"/>
</dbReference>
<dbReference type="SMART" id="SM00392">
    <property type="entry name" value="PROF"/>
    <property type="match status" value="1"/>
</dbReference>
<dbReference type="Proteomes" id="UP000829354">
    <property type="component" value="Chromosome X"/>
</dbReference>
<reference evidence="8 9" key="1">
    <citation type="submission" date="2022-04" db="EMBL/GenBank/DDBJ databases">
        <title>Chromosome-level reference genomes for two strains of Caenorhabditis briggsae: an improved platform for comparative genomics.</title>
        <authorList>
            <person name="Stevens L."/>
            <person name="Andersen E."/>
        </authorList>
    </citation>
    <scope>NUCLEOTIDE SEQUENCE [LARGE SCALE GENOMIC DNA]</scope>
    <source>
        <strain evidence="8">VX34</strain>
        <tissue evidence="8">Whole-organism</tissue>
    </source>
</reference>
<dbReference type="Gene3D" id="3.30.450.30">
    <property type="entry name" value="Dynein light chain 2a, cytoplasmic"/>
    <property type="match status" value="1"/>
</dbReference>
<dbReference type="CDD" id="cd00148">
    <property type="entry name" value="PROF"/>
    <property type="match status" value="1"/>
</dbReference>
<dbReference type="InterPro" id="IPR005455">
    <property type="entry name" value="PFN_euk"/>
</dbReference>
<comment type="subcellular location">
    <subcellularLocation>
        <location evidence="1">Cytoplasm</location>
        <location evidence="1">Cytoskeleton</location>
    </subcellularLocation>
</comment>
<evidence type="ECO:0000256" key="7">
    <source>
        <dbReference type="RuleBase" id="RU003909"/>
    </source>
</evidence>
<evidence type="ECO:0000256" key="2">
    <source>
        <dbReference type="ARBA" id="ARBA00010058"/>
    </source>
</evidence>